<sequence length="97" mass="10487">NESVKTVSVEKDHSEPADQGNNDDTDVVNVDDLESEERSVEKTPAPTIAKRLRSQSGKVVASVVTSAKPTKSTKKTVSVGPKKQWSKVVPPSETKKK</sequence>
<evidence type="ECO:0000313" key="2">
    <source>
        <dbReference type="EMBL" id="MCI52791.1"/>
    </source>
</evidence>
<evidence type="ECO:0008006" key="4">
    <source>
        <dbReference type="Google" id="ProtNLM"/>
    </source>
</evidence>
<feature type="non-terminal residue" evidence="2">
    <location>
        <position position="97"/>
    </location>
</feature>
<feature type="non-terminal residue" evidence="2">
    <location>
        <position position="1"/>
    </location>
</feature>
<dbReference type="Proteomes" id="UP000265520">
    <property type="component" value="Unassembled WGS sequence"/>
</dbReference>
<comment type="caution">
    <text evidence="2">The sequence shown here is derived from an EMBL/GenBank/DDBJ whole genome shotgun (WGS) entry which is preliminary data.</text>
</comment>
<reference evidence="2 3" key="1">
    <citation type="journal article" date="2018" name="Front. Plant Sci.">
        <title>Red Clover (Trifolium pratense) and Zigzag Clover (T. medium) - A Picture of Genomic Similarities and Differences.</title>
        <authorList>
            <person name="Dluhosova J."/>
            <person name="Istvanek J."/>
            <person name="Nedelnik J."/>
            <person name="Repkova J."/>
        </authorList>
    </citation>
    <scope>NUCLEOTIDE SEQUENCE [LARGE SCALE GENOMIC DNA]</scope>
    <source>
        <strain evidence="3">cv. 10/8</strain>
        <tissue evidence="2">Leaf</tissue>
    </source>
</reference>
<name>A0A392SVC8_9FABA</name>
<feature type="region of interest" description="Disordered" evidence="1">
    <location>
        <begin position="1"/>
        <end position="97"/>
    </location>
</feature>
<evidence type="ECO:0000313" key="3">
    <source>
        <dbReference type="Proteomes" id="UP000265520"/>
    </source>
</evidence>
<dbReference type="AlphaFoldDB" id="A0A392SVC8"/>
<dbReference type="EMBL" id="LXQA010452909">
    <property type="protein sequence ID" value="MCI52791.1"/>
    <property type="molecule type" value="Genomic_DNA"/>
</dbReference>
<protein>
    <recommendedName>
        <fullName evidence="4">Envelope-like protein</fullName>
    </recommendedName>
</protein>
<feature type="compositionally biased region" description="Acidic residues" evidence="1">
    <location>
        <begin position="21"/>
        <end position="35"/>
    </location>
</feature>
<feature type="compositionally biased region" description="Low complexity" evidence="1">
    <location>
        <begin position="62"/>
        <end position="79"/>
    </location>
</feature>
<accession>A0A392SVC8</accession>
<proteinExistence type="predicted"/>
<organism evidence="2 3">
    <name type="scientific">Trifolium medium</name>
    <dbReference type="NCBI Taxonomy" id="97028"/>
    <lineage>
        <taxon>Eukaryota</taxon>
        <taxon>Viridiplantae</taxon>
        <taxon>Streptophyta</taxon>
        <taxon>Embryophyta</taxon>
        <taxon>Tracheophyta</taxon>
        <taxon>Spermatophyta</taxon>
        <taxon>Magnoliopsida</taxon>
        <taxon>eudicotyledons</taxon>
        <taxon>Gunneridae</taxon>
        <taxon>Pentapetalae</taxon>
        <taxon>rosids</taxon>
        <taxon>fabids</taxon>
        <taxon>Fabales</taxon>
        <taxon>Fabaceae</taxon>
        <taxon>Papilionoideae</taxon>
        <taxon>50 kb inversion clade</taxon>
        <taxon>NPAAA clade</taxon>
        <taxon>Hologalegina</taxon>
        <taxon>IRL clade</taxon>
        <taxon>Trifolieae</taxon>
        <taxon>Trifolium</taxon>
    </lineage>
</organism>
<evidence type="ECO:0000256" key="1">
    <source>
        <dbReference type="SAM" id="MobiDB-lite"/>
    </source>
</evidence>
<keyword evidence="3" id="KW-1185">Reference proteome</keyword>